<proteinExistence type="predicted"/>
<keyword evidence="4" id="KW-1185">Reference proteome</keyword>
<protein>
    <submittedName>
        <fullName evidence="3">Uncharacterized protein</fullName>
    </submittedName>
</protein>
<gene>
    <name evidence="3" type="ORF">BCR33DRAFT_712504</name>
</gene>
<reference evidence="3 4" key="1">
    <citation type="submission" date="2016-07" db="EMBL/GenBank/DDBJ databases">
        <title>Pervasive Adenine N6-methylation of Active Genes in Fungi.</title>
        <authorList>
            <consortium name="DOE Joint Genome Institute"/>
            <person name="Mondo S.J."/>
            <person name="Dannebaum R.O."/>
            <person name="Kuo R.C."/>
            <person name="Labutti K."/>
            <person name="Haridas S."/>
            <person name="Kuo A."/>
            <person name="Salamov A."/>
            <person name="Ahrendt S.R."/>
            <person name="Lipzen A."/>
            <person name="Sullivan W."/>
            <person name="Andreopoulos W.B."/>
            <person name="Clum A."/>
            <person name="Lindquist E."/>
            <person name="Daum C."/>
            <person name="Ramamoorthy G.K."/>
            <person name="Gryganskyi A."/>
            <person name="Culley D."/>
            <person name="Magnuson J.K."/>
            <person name="James T.Y."/>
            <person name="O'Malley M.A."/>
            <person name="Stajich J.E."/>
            <person name="Spatafora J.W."/>
            <person name="Visel A."/>
            <person name="Grigoriev I.V."/>
        </authorList>
    </citation>
    <scope>NUCLEOTIDE SEQUENCE [LARGE SCALE GENOMIC DNA]</scope>
    <source>
        <strain evidence="3 4">JEL800</strain>
    </source>
</reference>
<keyword evidence="2" id="KW-0812">Transmembrane</keyword>
<evidence type="ECO:0000256" key="1">
    <source>
        <dbReference type="SAM" id="MobiDB-lite"/>
    </source>
</evidence>
<feature type="transmembrane region" description="Helical" evidence="2">
    <location>
        <begin position="68"/>
        <end position="87"/>
    </location>
</feature>
<sequence>MPSTSISIPLQQLPQDDPLLDTDNPGSRSTYTQSRIKTLDDTRLANLRQQFTEHPWLQNIDVCCIQKAVIFCILFSWISFVMYQLWIATH</sequence>
<dbReference type="EMBL" id="MCGO01000005">
    <property type="protein sequence ID" value="ORY51454.1"/>
    <property type="molecule type" value="Genomic_DNA"/>
</dbReference>
<keyword evidence="2" id="KW-1133">Transmembrane helix</keyword>
<evidence type="ECO:0000313" key="3">
    <source>
        <dbReference type="EMBL" id="ORY51454.1"/>
    </source>
</evidence>
<feature type="region of interest" description="Disordered" evidence="1">
    <location>
        <begin position="1"/>
        <end position="33"/>
    </location>
</feature>
<dbReference type="AlphaFoldDB" id="A0A1Y2CX90"/>
<accession>A0A1Y2CX90</accession>
<dbReference type="Proteomes" id="UP000193642">
    <property type="component" value="Unassembled WGS sequence"/>
</dbReference>
<feature type="compositionally biased region" description="Polar residues" evidence="1">
    <location>
        <begin position="24"/>
        <end position="33"/>
    </location>
</feature>
<name>A0A1Y2CX90_9FUNG</name>
<comment type="caution">
    <text evidence="3">The sequence shown here is derived from an EMBL/GenBank/DDBJ whole genome shotgun (WGS) entry which is preliminary data.</text>
</comment>
<evidence type="ECO:0000256" key="2">
    <source>
        <dbReference type="SAM" id="Phobius"/>
    </source>
</evidence>
<evidence type="ECO:0000313" key="4">
    <source>
        <dbReference type="Proteomes" id="UP000193642"/>
    </source>
</evidence>
<organism evidence="3 4">
    <name type="scientific">Rhizoclosmatium globosum</name>
    <dbReference type="NCBI Taxonomy" id="329046"/>
    <lineage>
        <taxon>Eukaryota</taxon>
        <taxon>Fungi</taxon>
        <taxon>Fungi incertae sedis</taxon>
        <taxon>Chytridiomycota</taxon>
        <taxon>Chytridiomycota incertae sedis</taxon>
        <taxon>Chytridiomycetes</taxon>
        <taxon>Chytridiales</taxon>
        <taxon>Chytriomycetaceae</taxon>
        <taxon>Rhizoclosmatium</taxon>
    </lineage>
</organism>
<keyword evidence="2" id="KW-0472">Membrane</keyword>